<feature type="compositionally biased region" description="Polar residues" evidence="1">
    <location>
        <begin position="44"/>
        <end position="54"/>
    </location>
</feature>
<evidence type="ECO:0000256" key="1">
    <source>
        <dbReference type="SAM" id="MobiDB-lite"/>
    </source>
</evidence>
<gene>
    <name evidence="2" type="ORF">PHPALM_1464</name>
</gene>
<organism evidence="2 3">
    <name type="scientific">Phytophthora palmivora</name>
    <dbReference type="NCBI Taxonomy" id="4796"/>
    <lineage>
        <taxon>Eukaryota</taxon>
        <taxon>Sar</taxon>
        <taxon>Stramenopiles</taxon>
        <taxon>Oomycota</taxon>
        <taxon>Peronosporomycetes</taxon>
        <taxon>Peronosporales</taxon>
        <taxon>Peronosporaceae</taxon>
        <taxon>Phytophthora</taxon>
    </lineage>
</organism>
<dbReference type="AlphaFoldDB" id="A0A2P4YS95"/>
<name>A0A2P4YS95_9STRA</name>
<feature type="region of interest" description="Disordered" evidence="1">
    <location>
        <begin position="264"/>
        <end position="283"/>
    </location>
</feature>
<accession>A0A2P4YS95</accession>
<dbReference type="EMBL" id="NCKW01000340">
    <property type="protein sequence ID" value="POM80670.1"/>
    <property type="molecule type" value="Genomic_DNA"/>
</dbReference>
<feature type="compositionally biased region" description="Low complexity" evidence="1">
    <location>
        <begin position="219"/>
        <end position="228"/>
    </location>
</feature>
<sequence length="380" mass="39618">MVGIFGGDALRSLAAATPAEQVERIEAFGTYERGLIAHPAAKPSTISPADTSIEGTDAGAGNSGGLPGISDVPSHENCGFNVGDGDDNDNSSEKDNAKGDDSVAVDAEAGDVPDTPQRSSDDNQSRGDNIPPAKDTSRNSLGAAHPIGGLITPDQSFKLAMSGILPKEAGNPADGNKKTLYRYAPDHPLSKALPPPRMEPTDTPVDGAHADASGGAEDSALSVVAPSPSSMPPPPPLSALPVPPSTNMALVDTEKTNADDEMLPPPPTSVDPEAVQARPSAVTGGETIRRDNAEVDAARRRVETPKPLAVDIGMIERQYAAGGDWSDIAFCIHQSRPYELPRAKYDMVIETGKTFTKTPLTKITATLVGKSYRNCALDRL</sequence>
<comment type="caution">
    <text evidence="2">The sequence shown here is derived from an EMBL/GenBank/DDBJ whole genome shotgun (WGS) entry which is preliminary data.</text>
</comment>
<evidence type="ECO:0000313" key="2">
    <source>
        <dbReference type="EMBL" id="POM80670.1"/>
    </source>
</evidence>
<feature type="region of interest" description="Disordered" evidence="1">
    <location>
        <begin position="186"/>
        <end position="247"/>
    </location>
</feature>
<feature type="compositionally biased region" description="Pro residues" evidence="1">
    <location>
        <begin position="229"/>
        <end position="244"/>
    </location>
</feature>
<feature type="compositionally biased region" description="Basic and acidic residues" evidence="1">
    <location>
        <begin position="91"/>
        <end position="101"/>
    </location>
</feature>
<reference evidence="2 3" key="1">
    <citation type="journal article" date="2017" name="Genome Biol. Evol.">
        <title>Phytophthora megakarya and P. palmivora, closely related causal agents of cacao black pod rot, underwent increases in genome sizes and gene numbers by different mechanisms.</title>
        <authorList>
            <person name="Ali S.S."/>
            <person name="Shao J."/>
            <person name="Lary D.J."/>
            <person name="Kronmiller B."/>
            <person name="Shen D."/>
            <person name="Strem M.D."/>
            <person name="Amoako-Attah I."/>
            <person name="Akrofi A.Y."/>
            <person name="Begoude B.A."/>
            <person name="Ten Hoopen G.M."/>
            <person name="Coulibaly K."/>
            <person name="Kebe B.I."/>
            <person name="Melnick R.L."/>
            <person name="Guiltinan M.J."/>
            <person name="Tyler B.M."/>
            <person name="Meinhardt L.W."/>
            <person name="Bailey B.A."/>
        </authorList>
    </citation>
    <scope>NUCLEOTIDE SEQUENCE [LARGE SCALE GENOMIC DNA]</scope>
    <source>
        <strain evidence="3">sbr112.9</strain>
    </source>
</reference>
<evidence type="ECO:0008006" key="4">
    <source>
        <dbReference type="Google" id="ProtNLM"/>
    </source>
</evidence>
<proteinExistence type="predicted"/>
<evidence type="ECO:0000313" key="3">
    <source>
        <dbReference type="Proteomes" id="UP000237271"/>
    </source>
</evidence>
<keyword evidence="3" id="KW-1185">Reference proteome</keyword>
<protein>
    <recommendedName>
        <fullName evidence="4">Gag protein</fullName>
    </recommendedName>
</protein>
<feature type="region of interest" description="Disordered" evidence="1">
    <location>
        <begin position="39"/>
        <end position="149"/>
    </location>
</feature>
<dbReference type="Proteomes" id="UP000237271">
    <property type="component" value="Unassembled WGS sequence"/>
</dbReference>